<dbReference type="EMBL" id="FNTH01000001">
    <property type="protein sequence ID" value="SEE18938.1"/>
    <property type="molecule type" value="Genomic_DNA"/>
</dbReference>
<evidence type="ECO:0000313" key="3">
    <source>
        <dbReference type="EMBL" id="SEE18938.1"/>
    </source>
</evidence>
<feature type="domain" description="Tlde1" evidence="2">
    <location>
        <begin position="228"/>
        <end position="330"/>
    </location>
</feature>
<feature type="compositionally biased region" description="Low complexity" evidence="1">
    <location>
        <begin position="117"/>
        <end position="140"/>
    </location>
</feature>
<accession>A0A1H5GV55</accession>
<dbReference type="Pfam" id="PF10908">
    <property type="entry name" value="Tlde1_dom"/>
    <property type="match status" value="1"/>
</dbReference>
<dbReference type="Proteomes" id="UP000198992">
    <property type="component" value="Unassembled WGS sequence"/>
</dbReference>
<proteinExistence type="predicted"/>
<name>A0A1H5GV55_9BRAD</name>
<evidence type="ECO:0000313" key="4">
    <source>
        <dbReference type="Proteomes" id="UP000198992"/>
    </source>
</evidence>
<sequence length="346" mass="36674">MMGQRTTKAAARKSNRSVSLVGSTAFAVSALVMSSGLAAWMVGIDPTAWLHGPALANTTASLNFDDRFGSRSTINTASLYYPLRRGFRSSRGDFDSEFGQIEDALAGQLRDTQTELPASQPATASVAATTSTAASAVPMPRSRPVEANLLARNDQPLPPQAPVQQGDNRTFLQKIADMMPGKLQLASIDPNDGLLSGPSPDLGALGYDSTTAVYDITGRIVYMPDGTKFEAHSGLGNLLDDPSHVTARNAGATPPGVYEMKPREKLFHGVPALRMTPVDGSDTFGRVGLLVHSYMLGPNGDSNGCISVKHYDKFLQAYRSGTIKRIAVVVSIKDVKSASTRAASNS</sequence>
<evidence type="ECO:0000259" key="2">
    <source>
        <dbReference type="Pfam" id="PF10908"/>
    </source>
</evidence>
<feature type="region of interest" description="Disordered" evidence="1">
    <location>
        <begin position="111"/>
        <end position="140"/>
    </location>
</feature>
<organism evidence="3 4">
    <name type="scientific">Bradyrhizobium erythrophlei</name>
    <dbReference type="NCBI Taxonomy" id="1437360"/>
    <lineage>
        <taxon>Bacteria</taxon>
        <taxon>Pseudomonadati</taxon>
        <taxon>Pseudomonadota</taxon>
        <taxon>Alphaproteobacteria</taxon>
        <taxon>Hyphomicrobiales</taxon>
        <taxon>Nitrobacteraceae</taxon>
        <taxon>Bradyrhizobium</taxon>
    </lineage>
</organism>
<dbReference type="AlphaFoldDB" id="A0A1H5GV55"/>
<reference evidence="3 4" key="1">
    <citation type="submission" date="2016-10" db="EMBL/GenBank/DDBJ databases">
        <authorList>
            <person name="de Groot N.N."/>
        </authorList>
    </citation>
    <scope>NUCLEOTIDE SEQUENCE [LARGE SCALE GENOMIC DNA]</scope>
    <source>
        <strain evidence="3 4">MT12</strain>
    </source>
</reference>
<dbReference type="InterPro" id="IPR021225">
    <property type="entry name" value="Tlde1_dom"/>
</dbReference>
<protein>
    <recommendedName>
        <fullName evidence="2">Tlde1 domain-containing protein</fullName>
    </recommendedName>
</protein>
<gene>
    <name evidence="3" type="ORF">SAMN05444164_7224</name>
</gene>
<evidence type="ECO:0000256" key="1">
    <source>
        <dbReference type="SAM" id="MobiDB-lite"/>
    </source>
</evidence>